<organism evidence="1 2">
    <name type="scientific">Ciona intestinalis</name>
    <name type="common">Transparent sea squirt</name>
    <name type="synonym">Ascidia intestinalis</name>
    <dbReference type="NCBI Taxonomy" id="7719"/>
    <lineage>
        <taxon>Eukaryota</taxon>
        <taxon>Metazoa</taxon>
        <taxon>Chordata</taxon>
        <taxon>Tunicata</taxon>
        <taxon>Ascidiacea</taxon>
        <taxon>Phlebobranchia</taxon>
        <taxon>Cionidae</taxon>
        <taxon>Ciona</taxon>
    </lineage>
</organism>
<proteinExistence type="predicted"/>
<dbReference type="Ensembl" id="ENSCINT00000034375.1">
    <property type="protein sequence ID" value="ENSCINP00000031646.1"/>
    <property type="gene ID" value="ENSCING00000021670.1"/>
</dbReference>
<evidence type="ECO:0000313" key="1">
    <source>
        <dbReference type="Ensembl" id="ENSCINP00000031646.1"/>
    </source>
</evidence>
<evidence type="ECO:0000313" key="2">
    <source>
        <dbReference type="Proteomes" id="UP000008144"/>
    </source>
</evidence>
<reference evidence="1" key="3">
    <citation type="submission" date="2025-09" db="UniProtKB">
        <authorList>
            <consortium name="Ensembl"/>
        </authorList>
    </citation>
    <scope>IDENTIFICATION</scope>
</reference>
<dbReference type="HOGENOM" id="CLU_2209083_0_0_1"/>
<protein>
    <submittedName>
        <fullName evidence="1">Uncharacterized protein</fullName>
    </submittedName>
</protein>
<sequence length="107" mass="12038">MSHGSKAGVYTLLGPRIRIAVQWNFSLNRNNGVEIFSIGAPNRHSTIAPPSCSVVLFLLGLADFRNQRLFRHFLLGLATAHAIEQEHQHKKANDWYRHVGPTIVIQI</sequence>
<dbReference type="AlphaFoldDB" id="H2XPR2"/>
<name>H2XPR2_CIOIN</name>
<dbReference type="Proteomes" id="UP000008144">
    <property type="component" value="Unassembled WGS sequence"/>
</dbReference>
<reference evidence="2" key="1">
    <citation type="journal article" date="2002" name="Science">
        <title>The draft genome of Ciona intestinalis: insights into chordate and vertebrate origins.</title>
        <authorList>
            <person name="Dehal P."/>
            <person name="Satou Y."/>
            <person name="Campbell R.K."/>
            <person name="Chapman J."/>
            <person name="Degnan B."/>
            <person name="De Tomaso A."/>
            <person name="Davidson B."/>
            <person name="Di Gregorio A."/>
            <person name="Gelpke M."/>
            <person name="Goodstein D.M."/>
            <person name="Harafuji N."/>
            <person name="Hastings K.E."/>
            <person name="Ho I."/>
            <person name="Hotta K."/>
            <person name="Huang W."/>
            <person name="Kawashima T."/>
            <person name="Lemaire P."/>
            <person name="Martinez D."/>
            <person name="Meinertzhagen I.A."/>
            <person name="Necula S."/>
            <person name="Nonaka M."/>
            <person name="Putnam N."/>
            <person name="Rash S."/>
            <person name="Saiga H."/>
            <person name="Satake M."/>
            <person name="Terry A."/>
            <person name="Yamada L."/>
            <person name="Wang H.G."/>
            <person name="Awazu S."/>
            <person name="Azumi K."/>
            <person name="Boore J."/>
            <person name="Branno M."/>
            <person name="Chin-Bow S."/>
            <person name="DeSantis R."/>
            <person name="Doyle S."/>
            <person name="Francino P."/>
            <person name="Keys D.N."/>
            <person name="Haga S."/>
            <person name="Hayashi H."/>
            <person name="Hino K."/>
            <person name="Imai K.S."/>
            <person name="Inaba K."/>
            <person name="Kano S."/>
            <person name="Kobayashi K."/>
            <person name="Kobayashi M."/>
            <person name="Lee B.I."/>
            <person name="Makabe K.W."/>
            <person name="Manohar C."/>
            <person name="Matassi G."/>
            <person name="Medina M."/>
            <person name="Mochizuki Y."/>
            <person name="Mount S."/>
            <person name="Morishita T."/>
            <person name="Miura S."/>
            <person name="Nakayama A."/>
            <person name="Nishizaka S."/>
            <person name="Nomoto H."/>
            <person name="Ohta F."/>
            <person name="Oishi K."/>
            <person name="Rigoutsos I."/>
            <person name="Sano M."/>
            <person name="Sasaki A."/>
            <person name="Sasakura Y."/>
            <person name="Shoguchi E."/>
            <person name="Shin-i T."/>
            <person name="Spagnuolo A."/>
            <person name="Stainier D."/>
            <person name="Suzuki M.M."/>
            <person name="Tassy O."/>
            <person name="Takatori N."/>
            <person name="Tokuoka M."/>
            <person name="Yagi K."/>
            <person name="Yoshizaki F."/>
            <person name="Wada S."/>
            <person name="Zhang C."/>
            <person name="Hyatt P.D."/>
            <person name="Larimer F."/>
            <person name="Detter C."/>
            <person name="Doggett N."/>
            <person name="Glavina T."/>
            <person name="Hawkins T."/>
            <person name="Richardson P."/>
            <person name="Lucas S."/>
            <person name="Kohara Y."/>
            <person name="Levine M."/>
            <person name="Satoh N."/>
            <person name="Rokhsar D.S."/>
        </authorList>
    </citation>
    <scope>NUCLEOTIDE SEQUENCE [LARGE SCALE GENOMIC DNA]</scope>
</reference>
<dbReference type="InParanoid" id="H2XPR2"/>
<accession>H2XPR2</accession>
<reference evidence="1" key="2">
    <citation type="submission" date="2025-08" db="UniProtKB">
        <authorList>
            <consortium name="Ensembl"/>
        </authorList>
    </citation>
    <scope>IDENTIFICATION</scope>
</reference>
<keyword evidence="2" id="KW-1185">Reference proteome</keyword>